<dbReference type="SUPFAM" id="SSF50891">
    <property type="entry name" value="Cyclophilin-like"/>
    <property type="match status" value="1"/>
</dbReference>
<evidence type="ECO:0000313" key="6">
    <source>
        <dbReference type="EMBL" id="ABQ19769.1"/>
    </source>
</evidence>
<dbReference type="InterPro" id="IPR044665">
    <property type="entry name" value="E_coli_cyclophilin_A-like"/>
</dbReference>
<keyword evidence="4" id="KW-0732">Signal</keyword>
<dbReference type="AlphaFoldDB" id="A0A0H3AH86"/>
<dbReference type="KEGG" id="vco:VC0395_A1888"/>
<keyword evidence="3 4" id="KW-0413">Isomerase</keyword>
<gene>
    <name evidence="6" type="primary">ppiA</name>
    <name evidence="6" type="ordered locus">VC0395_A1888</name>
</gene>
<dbReference type="KEGG" id="vcr:VC395_2415"/>
<feature type="domain" description="PPIase cyclophilin-type" evidence="5">
    <location>
        <begin position="38"/>
        <end position="192"/>
    </location>
</feature>
<evidence type="ECO:0000256" key="1">
    <source>
        <dbReference type="ARBA" id="ARBA00007365"/>
    </source>
</evidence>
<dbReference type="Proteomes" id="UP000000249">
    <property type="component" value="Chromosome 1"/>
</dbReference>
<dbReference type="InterPro" id="IPR020892">
    <property type="entry name" value="Cyclophilin-type_PPIase_CS"/>
</dbReference>
<dbReference type="Pfam" id="PF00160">
    <property type="entry name" value="Pro_isomerase"/>
    <property type="match status" value="1"/>
</dbReference>
<dbReference type="GO" id="GO:0003755">
    <property type="term" value="F:peptidyl-prolyl cis-trans isomerase activity"/>
    <property type="evidence" value="ECO:0007669"/>
    <property type="project" value="UniProtKB-UniRule"/>
</dbReference>
<dbReference type="PROSITE" id="PS50072">
    <property type="entry name" value="CSA_PPIASE_2"/>
    <property type="match status" value="1"/>
</dbReference>
<dbReference type="eggNOG" id="COG0652">
    <property type="taxonomic scope" value="Bacteria"/>
</dbReference>
<comment type="catalytic activity">
    <reaction evidence="4">
        <text>[protein]-peptidylproline (omega=180) = [protein]-peptidylproline (omega=0)</text>
        <dbReference type="Rhea" id="RHEA:16237"/>
        <dbReference type="Rhea" id="RHEA-COMP:10747"/>
        <dbReference type="Rhea" id="RHEA-COMP:10748"/>
        <dbReference type="ChEBI" id="CHEBI:83833"/>
        <dbReference type="ChEBI" id="CHEBI:83834"/>
        <dbReference type="EC" id="5.2.1.8"/>
    </reaction>
</comment>
<evidence type="ECO:0000256" key="2">
    <source>
        <dbReference type="ARBA" id="ARBA00023110"/>
    </source>
</evidence>
<evidence type="ECO:0000256" key="3">
    <source>
        <dbReference type="ARBA" id="ARBA00023235"/>
    </source>
</evidence>
<dbReference type="PATRIC" id="fig|345073.21.peg.2328"/>
<name>A0A0H3AH86_VIBC3</name>
<organism evidence="6 7">
    <name type="scientific">Vibrio cholerae serotype O1 (strain ATCC 39541 / Classical Ogawa 395 / O395)</name>
    <dbReference type="NCBI Taxonomy" id="345073"/>
    <lineage>
        <taxon>Bacteria</taxon>
        <taxon>Pseudomonadati</taxon>
        <taxon>Pseudomonadota</taxon>
        <taxon>Gammaproteobacteria</taxon>
        <taxon>Vibrionales</taxon>
        <taxon>Vibrionaceae</taxon>
        <taxon>Vibrio</taxon>
    </lineage>
</organism>
<evidence type="ECO:0000256" key="4">
    <source>
        <dbReference type="RuleBase" id="RU363019"/>
    </source>
</evidence>
<dbReference type="EMBL" id="CP000627">
    <property type="protein sequence ID" value="ABQ19769.1"/>
    <property type="molecule type" value="Genomic_DNA"/>
</dbReference>
<comment type="function">
    <text evidence="4">PPIases accelerate the folding of proteins. It catalyzes the cis-trans isomerization of proline imidic peptide bonds in oligopeptides.</text>
</comment>
<dbReference type="EC" id="5.2.1.8" evidence="4"/>
<dbReference type="OrthoDB" id="9807797at2"/>
<dbReference type="Gene3D" id="2.40.100.10">
    <property type="entry name" value="Cyclophilin-like"/>
    <property type="match status" value="1"/>
</dbReference>
<dbReference type="GO" id="GO:0006457">
    <property type="term" value="P:protein folding"/>
    <property type="evidence" value="ECO:0007669"/>
    <property type="project" value="InterPro"/>
</dbReference>
<dbReference type="InterPro" id="IPR029000">
    <property type="entry name" value="Cyclophilin-like_dom_sf"/>
</dbReference>
<reference evidence="6 7" key="1">
    <citation type="submission" date="2007-03" db="EMBL/GenBank/DDBJ databases">
        <authorList>
            <person name="Heidelberg J."/>
        </authorList>
    </citation>
    <scope>NUCLEOTIDE SEQUENCE [LARGE SCALE GENOMIC DNA]</scope>
    <source>
        <strain evidence="7">ATCC 39541 / Classical Ogawa 395 / O395</strain>
    </source>
</reference>
<dbReference type="PANTHER" id="PTHR43246">
    <property type="entry name" value="PEPTIDYL-PROLYL CIS-TRANS ISOMERASE CYP38, CHLOROPLASTIC"/>
    <property type="match status" value="1"/>
</dbReference>
<protein>
    <recommendedName>
        <fullName evidence="4">Peptidyl-prolyl cis-trans isomerase</fullName>
        <shortName evidence="4">PPIase</shortName>
        <ecNumber evidence="4">5.2.1.8</ecNumber>
    </recommendedName>
</protein>
<feature type="chain" id="PRO_5025750524" description="Peptidyl-prolyl cis-trans isomerase" evidence="4">
    <location>
        <begin position="32"/>
        <end position="194"/>
    </location>
</feature>
<evidence type="ECO:0000259" key="5">
    <source>
        <dbReference type="PROSITE" id="PS50072"/>
    </source>
</evidence>
<dbReference type="CDD" id="cd01920">
    <property type="entry name" value="cyclophilin_EcCYP_like"/>
    <property type="match status" value="1"/>
</dbReference>
<dbReference type="PRINTS" id="PR00153">
    <property type="entry name" value="CSAPPISMRASE"/>
</dbReference>
<dbReference type="PROSITE" id="PS00170">
    <property type="entry name" value="CSA_PPIASE_1"/>
    <property type="match status" value="1"/>
</dbReference>
<dbReference type="FunFam" id="2.40.100.10:FF:000069">
    <property type="entry name" value="Peptidyl-prolyl cis-trans isomerase"/>
    <property type="match status" value="1"/>
</dbReference>
<accession>A0A0H3AH86</accession>
<proteinExistence type="inferred from homology"/>
<evidence type="ECO:0000313" key="7">
    <source>
        <dbReference type="Proteomes" id="UP000000249"/>
    </source>
</evidence>
<sequence>MPSCKTTCRSALMAKSWLLATVALVSSCVWAGPKVAVETTLGNFTIELNQEKAPISVANFLRYVDDGSYVGSQFHRVIPGFMAQGGGFDAYLNQLPTYAPIENEASNGLRNDTATIAMARTQNPNSATRQFYINLVDNDFLNYAAKPPGYAVFGQVIEGFDVIEKMAQQPTQNKGRMQNVPVTPIVINKVTRLP</sequence>
<feature type="signal peptide" evidence="4">
    <location>
        <begin position="1"/>
        <end position="31"/>
    </location>
</feature>
<dbReference type="PROSITE" id="PS51257">
    <property type="entry name" value="PROKAR_LIPOPROTEIN"/>
    <property type="match status" value="1"/>
</dbReference>
<comment type="similarity">
    <text evidence="1 4">Belongs to the cyclophilin-type PPIase family.</text>
</comment>
<keyword evidence="2 4" id="KW-0697">Rotamase</keyword>
<dbReference type="InterPro" id="IPR002130">
    <property type="entry name" value="Cyclophilin-type_PPIase_dom"/>
</dbReference>